<evidence type="ECO:0000313" key="3">
    <source>
        <dbReference type="EMBL" id="ABB38688.1"/>
    </source>
</evidence>
<feature type="transmembrane region" description="Helical" evidence="1">
    <location>
        <begin position="103"/>
        <end position="123"/>
    </location>
</feature>
<name>Q310F8_OLEA2</name>
<dbReference type="SUPFAM" id="SSF56300">
    <property type="entry name" value="Metallo-dependent phosphatases"/>
    <property type="match status" value="1"/>
</dbReference>
<dbReference type="PANTHER" id="PTHR31302:SF0">
    <property type="entry name" value="TRANSMEMBRANE PROTEIN WITH METALLOPHOSPHOESTERASE DOMAIN"/>
    <property type="match status" value="1"/>
</dbReference>
<reference evidence="3 4" key="1">
    <citation type="journal article" date="2011" name="J. Bacteriol.">
        <title>Complete genome sequence and updated annotation of Desulfovibrio alaskensis G20.</title>
        <authorList>
            <person name="Hauser L.J."/>
            <person name="Land M.L."/>
            <person name="Brown S.D."/>
            <person name="Larimer F."/>
            <person name="Keller K.L."/>
            <person name="Rapp-Giles B.J."/>
            <person name="Price M.N."/>
            <person name="Lin M."/>
            <person name="Bruce D.C."/>
            <person name="Detter J.C."/>
            <person name="Tapia R."/>
            <person name="Han C.S."/>
            <person name="Goodwin L.A."/>
            <person name="Cheng J.F."/>
            <person name="Pitluck S."/>
            <person name="Copeland A."/>
            <person name="Lucas S."/>
            <person name="Nolan M."/>
            <person name="Lapidus A.L."/>
            <person name="Palumbo A.V."/>
            <person name="Wall J.D."/>
        </authorList>
    </citation>
    <scope>NUCLEOTIDE SEQUENCE [LARGE SCALE GENOMIC DNA]</scope>
    <source>
        <strain evidence="4">ATCC BAA 1058 / DSM 17464 / G20</strain>
    </source>
</reference>
<evidence type="ECO:0000256" key="1">
    <source>
        <dbReference type="SAM" id="Phobius"/>
    </source>
</evidence>
<dbReference type="RefSeq" id="WP_011367811.1">
    <property type="nucleotide sequence ID" value="NC_007519.1"/>
</dbReference>
<dbReference type="eggNOG" id="COG1408">
    <property type="taxonomic scope" value="Bacteria"/>
</dbReference>
<keyword evidence="1" id="KW-0472">Membrane</keyword>
<feature type="domain" description="Calcineurin-like phosphoesterase" evidence="2">
    <location>
        <begin position="148"/>
        <end position="308"/>
    </location>
</feature>
<sequence>MFGTLLTAGFTLMLAYVLWRAGSVPFFKNYFSRRWIVGLGTLVWLVFFFGRFFGHQNAGALAGAIEVAGMTILGVVFLIATAVFIVDLFTLFGFLLPKRRPPLFGLALVAGAAMASIALVQGLREPAVVSYEVTLPSLPVELDRTVLVALSDTHLGAILDSRWMNDRIVQIQALRPDLLVFTGDIFEGHGAMPDPIPALNHLSVPLGKWYVDGNHESHHSSEPGLKVLEEAGFRRLENQWAELAPGLILSGVNDLTNQRRRNIDGDPLAAALANRPKGATILLSHTPWQTDRAAQAGVELMLSGHTHGGQIWPFGYLVQRVYPFLAGRYDINGMELLVSRGTGTWGPRMRLWHRSEIIKVTLRAPLKNPVKRQ</sequence>
<evidence type="ECO:0000259" key="2">
    <source>
        <dbReference type="Pfam" id="PF00149"/>
    </source>
</evidence>
<dbReference type="InterPro" id="IPR029052">
    <property type="entry name" value="Metallo-depent_PP-like"/>
</dbReference>
<organism evidence="3 4">
    <name type="scientific">Oleidesulfovibrio alaskensis (strain ATCC BAA-1058 / DSM 17464 / G20)</name>
    <name type="common">Desulfovibrio alaskensis</name>
    <dbReference type="NCBI Taxonomy" id="207559"/>
    <lineage>
        <taxon>Bacteria</taxon>
        <taxon>Pseudomonadati</taxon>
        <taxon>Thermodesulfobacteriota</taxon>
        <taxon>Desulfovibrionia</taxon>
        <taxon>Desulfovibrionales</taxon>
        <taxon>Desulfovibrionaceae</taxon>
        <taxon>Oleidesulfovibrio</taxon>
    </lineage>
</organism>
<dbReference type="InterPro" id="IPR004843">
    <property type="entry name" value="Calcineurin-like_PHP"/>
</dbReference>
<keyword evidence="1" id="KW-1133">Transmembrane helix</keyword>
<dbReference type="Proteomes" id="UP000002710">
    <property type="component" value="Chromosome"/>
</dbReference>
<dbReference type="Pfam" id="PF00149">
    <property type="entry name" value="Metallophos"/>
    <property type="match status" value="1"/>
</dbReference>
<keyword evidence="1" id="KW-0812">Transmembrane</keyword>
<protein>
    <submittedName>
        <fullName evidence="3">Metallophosphoesterase</fullName>
    </submittedName>
</protein>
<proteinExistence type="predicted"/>
<feature type="transmembrane region" description="Helical" evidence="1">
    <location>
        <begin position="6"/>
        <end position="23"/>
    </location>
</feature>
<dbReference type="Gene3D" id="3.60.21.10">
    <property type="match status" value="1"/>
</dbReference>
<dbReference type="EMBL" id="CP000112">
    <property type="protein sequence ID" value="ABB38688.1"/>
    <property type="molecule type" value="Genomic_DNA"/>
</dbReference>
<evidence type="ECO:0000313" key="4">
    <source>
        <dbReference type="Proteomes" id="UP000002710"/>
    </source>
</evidence>
<dbReference type="GO" id="GO:0016787">
    <property type="term" value="F:hydrolase activity"/>
    <property type="evidence" value="ECO:0007669"/>
    <property type="project" value="InterPro"/>
</dbReference>
<dbReference type="InterPro" id="IPR051158">
    <property type="entry name" value="Metallophosphoesterase_sf"/>
</dbReference>
<feature type="transmembrane region" description="Helical" evidence="1">
    <location>
        <begin position="35"/>
        <end position="53"/>
    </location>
</feature>
<dbReference type="HOGENOM" id="CLU_025443_0_1_7"/>
<dbReference type="AlphaFoldDB" id="Q310F8"/>
<feature type="transmembrane region" description="Helical" evidence="1">
    <location>
        <begin position="73"/>
        <end position="96"/>
    </location>
</feature>
<dbReference type="CDD" id="cd07385">
    <property type="entry name" value="MPP_YkuE_C"/>
    <property type="match status" value="1"/>
</dbReference>
<gene>
    <name evidence="3" type="ordered locus">Dde_1891</name>
</gene>
<accession>Q310F8</accession>
<dbReference type="PANTHER" id="PTHR31302">
    <property type="entry name" value="TRANSMEMBRANE PROTEIN WITH METALLOPHOSPHOESTERASE DOMAIN-RELATED"/>
    <property type="match status" value="1"/>
</dbReference>
<keyword evidence="4" id="KW-1185">Reference proteome</keyword>
<dbReference type="STRING" id="207559.Dde_1891"/>
<dbReference type="KEGG" id="dde:Dde_1891"/>